<evidence type="ECO:0000313" key="6">
    <source>
        <dbReference type="Proteomes" id="UP001499959"/>
    </source>
</evidence>
<dbReference type="Pfam" id="PF08014">
    <property type="entry name" value="MATCAP"/>
    <property type="match status" value="1"/>
</dbReference>
<comment type="caution">
    <text evidence="5">The sequence shown here is derived from an EMBL/GenBank/DDBJ whole genome shotgun (WGS) entry which is preliminary data.</text>
</comment>
<dbReference type="RefSeq" id="WP_345303441.1">
    <property type="nucleotide sequence ID" value="NZ_BAABJE010000010.1"/>
</dbReference>
<keyword evidence="2" id="KW-0645">Protease</keyword>
<dbReference type="EMBL" id="BAABJE010000010">
    <property type="protein sequence ID" value="GAA4796295.1"/>
    <property type="molecule type" value="Genomic_DNA"/>
</dbReference>
<dbReference type="PANTHER" id="PTHR31817">
    <property type="match status" value="1"/>
</dbReference>
<organism evidence="5 6">
    <name type="scientific">Lysobacter hankyongensis</name>
    <dbReference type="NCBI Taxonomy" id="1176535"/>
    <lineage>
        <taxon>Bacteria</taxon>
        <taxon>Pseudomonadati</taxon>
        <taxon>Pseudomonadota</taxon>
        <taxon>Gammaproteobacteria</taxon>
        <taxon>Lysobacterales</taxon>
        <taxon>Lysobacteraceae</taxon>
        <taxon>Lysobacter</taxon>
    </lineage>
</organism>
<evidence type="ECO:0000256" key="1">
    <source>
        <dbReference type="ARBA" id="ARBA00001947"/>
    </source>
</evidence>
<protein>
    <submittedName>
        <fullName evidence="5">Flavohemoglobin expression-modulating QEGLA motif protein</fullName>
    </submittedName>
</protein>
<evidence type="ECO:0000256" key="2">
    <source>
        <dbReference type="ARBA" id="ARBA00022670"/>
    </source>
</evidence>
<comment type="cofactor">
    <cofactor evidence="1">
        <name>Zn(2+)</name>
        <dbReference type="ChEBI" id="CHEBI:29105"/>
    </cofactor>
</comment>
<keyword evidence="6" id="KW-1185">Reference proteome</keyword>
<reference evidence="6" key="1">
    <citation type="journal article" date="2019" name="Int. J. Syst. Evol. Microbiol.">
        <title>The Global Catalogue of Microorganisms (GCM) 10K type strain sequencing project: providing services to taxonomists for standard genome sequencing and annotation.</title>
        <authorList>
            <consortium name="The Broad Institute Genomics Platform"/>
            <consortium name="The Broad Institute Genome Sequencing Center for Infectious Disease"/>
            <person name="Wu L."/>
            <person name="Ma J."/>
        </authorList>
    </citation>
    <scope>NUCLEOTIDE SEQUENCE [LARGE SCALE GENOMIC DNA]</scope>
    <source>
        <strain evidence="6">JCM 18204</strain>
    </source>
</reference>
<keyword evidence="3" id="KW-0378">Hydrolase</keyword>
<proteinExistence type="predicted"/>
<sequence>MTPDAALAHHAALDARMTAAVRGIRLLETLSWPASAQETFLAAWKIGRIHLPKIDYPKDDYAAVRTELDAVAAGADPDHPLGQYLQRTAESWRIATRLLDAAGSHRVTAYSTRLYGRPVEMLPGDGPTNFEAAEHFVALADDLDQELRAIEPDAVMAAETVRDELQRDVDAFFVDHTVTVELDPGLIAKAAASPTRIRVRTNTGFSEYDRHQLLVHEAFVHTLTGINGREQPLLKSMARGAPRTTATQEGLATFAELISGSMDIERMKRISLRIVAIDMAINGADFVQVFRFFLDAGQTQEDSFASTQRVFRGAPLGGGAAFTKDTVYLHGLLSVHTFFRWCLRHRRLAVARQLFAGKLALEDVFALQSMFDAGAIAMPHYLPPWMQRANGLAGMLAFSLFANKIRLDRVDADDLVLGLGV</sequence>
<dbReference type="PANTHER" id="PTHR31817:SF0">
    <property type="entry name" value="CHROMOSOME UNDETERMINED SCAFFOLD_67, WHOLE GENOME SHOTGUN SEQUENCE"/>
    <property type="match status" value="1"/>
</dbReference>
<gene>
    <name evidence="5" type="ORF">GCM10023307_22750</name>
</gene>
<dbReference type="InterPro" id="IPR012548">
    <property type="entry name" value="MATCAP"/>
</dbReference>
<keyword evidence="4" id="KW-0482">Metalloprotease</keyword>
<evidence type="ECO:0000313" key="5">
    <source>
        <dbReference type="EMBL" id="GAA4796295.1"/>
    </source>
</evidence>
<evidence type="ECO:0000256" key="4">
    <source>
        <dbReference type="ARBA" id="ARBA00023049"/>
    </source>
</evidence>
<dbReference type="SMART" id="SM01154">
    <property type="entry name" value="DUF1704"/>
    <property type="match status" value="1"/>
</dbReference>
<evidence type="ECO:0000256" key="3">
    <source>
        <dbReference type="ARBA" id="ARBA00022801"/>
    </source>
</evidence>
<accession>A0ABP9BJE5</accession>
<dbReference type="Proteomes" id="UP001499959">
    <property type="component" value="Unassembled WGS sequence"/>
</dbReference>
<name>A0ABP9BJE5_9GAMM</name>